<dbReference type="HOGENOM" id="CLU_2265513_0_0_1"/>
<protein>
    <submittedName>
        <fullName evidence="1">Uncharacterized protein</fullName>
    </submittedName>
</protein>
<reference evidence="2" key="2">
    <citation type="submission" date="2015-01" db="EMBL/GenBank/DDBJ databases">
        <title>Evolutionary Origins and Diversification of the Mycorrhizal Mutualists.</title>
        <authorList>
            <consortium name="DOE Joint Genome Institute"/>
            <consortium name="Mycorrhizal Genomics Consortium"/>
            <person name="Kohler A."/>
            <person name="Kuo A."/>
            <person name="Nagy L.G."/>
            <person name="Floudas D."/>
            <person name="Copeland A."/>
            <person name="Barry K.W."/>
            <person name="Cichocki N."/>
            <person name="Veneault-Fourrey C."/>
            <person name="LaButti K."/>
            <person name="Lindquist E.A."/>
            <person name="Lipzen A."/>
            <person name="Lundell T."/>
            <person name="Morin E."/>
            <person name="Murat C."/>
            <person name="Riley R."/>
            <person name="Ohm R."/>
            <person name="Sun H."/>
            <person name="Tunlid A."/>
            <person name="Henrissat B."/>
            <person name="Grigoriev I.V."/>
            <person name="Hibbett D.S."/>
            <person name="Martin F."/>
        </authorList>
    </citation>
    <scope>NUCLEOTIDE SEQUENCE [LARGE SCALE GENOMIC DNA]</scope>
    <source>
        <strain evidence="2">UH-Slu-Lm8-n1</strain>
    </source>
</reference>
<accession>A0A0D0A0E2</accession>
<dbReference type="EMBL" id="KN835640">
    <property type="protein sequence ID" value="KIK35291.1"/>
    <property type="molecule type" value="Genomic_DNA"/>
</dbReference>
<dbReference type="AlphaFoldDB" id="A0A0D0A0E2"/>
<sequence length="103" mass="11692">MSGQVENQADFVHRTHFFSIFSRTTHASHPVVIDLRKRPGMPVSASNFDKPRLHGQLPLIHSLTYFPLVTLTRTKEQHSRHDHISALRCVGNSIINSLNLQAQ</sequence>
<proteinExistence type="predicted"/>
<evidence type="ECO:0000313" key="2">
    <source>
        <dbReference type="Proteomes" id="UP000054485"/>
    </source>
</evidence>
<organism evidence="1 2">
    <name type="scientific">Suillus luteus UH-Slu-Lm8-n1</name>
    <dbReference type="NCBI Taxonomy" id="930992"/>
    <lineage>
        <taxon>Eukaryota</taxon>
        <taxon>Fungi</taxon>
        <taxon>Dikarya</taxon>
        <taxon>Basidiomycota</taxon>
        <taxon>Agaricomycotina</taxon>
        <taxon>Agaricomycetes</taxon>
        <taxon>Agaricomycetidae</taxon>
        <taxon>Boletales</taxon>
        <taxon>Suillineae</taxon>
        <taxon>Suillaceae</taxon>
        <taxon>Suillus</taxon>
    </lineage>
</organism>
<evidence type="ECO:0000313" key="1">
    <source>
        <dbReference type="EMBL" id="KIK35291.1"/>
    </source>
</evidence>
<dbReference type="Proteomes" id="UP000054485">
    <property type="component" value="Unassembled WGS sequence"/>
</dbReference>
<reference evidence="1 2" key="1">
    <citation type="submission" date="2014-04" db="EMBL/GenBank/DDBJ databases">
        <authorList>
            <consortium name="DOE Joint Genome Institute"/>
            <person name="Kuo A."/>
            <person name="Ruytinx J."/>
            <person name="Rineau F."/>
            <person name="Colpaert J."/>
            <person name="Kohler A."/>
            <person name="Nagy L.G."/>
            <person name="Floudas D."/>
            <person name="Copeland A."/>
            <person name="Barry K.W."/>
            <person name="Cichocki N."/>
            <person name="Veneault-Fourrey C."/>
            <person name="LaButti K."/>
            <person name="Lindquist E.A."/>
            <person name="Lipzen A."/>
            <person name="Lundell T."/>
            <person name="Morin E."/>
            <person name="Murat C."/>
            <person name="Sun H."/>
            <person name="Tunlid A."/>
            <person name="Henrissat B."/>
            <person name="Grigoriev I.V."/>
            <person name="Hibbett D.S."/>
            <person name="Martin F."/>
            <person name="Nordberg H.P."/>
            <person name="Cantor M.N."/>
            <person name="Hua S.X."/>
        </authorList>
    </citation>
    <scope>NUCLEOTIDE SEQUENCE [LARGE SCALE GENOMIC DNA]</scope>
    <source>
        <strain evidence="1 2">UH-Slu-Lm8-n1</strain>
    </source>
</reference>
<keyword evidence="2" id="KW-1185">Reference proteome</keyword>
<name>A0A0D0A0E2_9AGAM</name>
<gene>
    <name evidence="1" type="ORF">CY34DRAFT_588638</name>
</gene>
<dbReference type="InParanoid" id="A0A0D0A0E2"/>